<evidence type="ECO:0000259" key="3">
    <source>
        <dbReference type="PROSITE" id="PS51898"/>
    </source>
</evidence>
<feature type="region of interest" description="Disordered" evidence="2">
    <location>
        <begin position="219"/>
        <end position="257"/>
    </location>
</feature>
<dbReference type="InterPro" id="IPR002104">
    <property type="entry name" value="Integrase_catalytic"/>
</dbReference>
<dbReference type="PANTHER" id="PTHR30349">
    <property type="entry name" value="PHAGE INTEGRASE-RELATED"/>
    <property type="match status" value="1"/>
</dbReference>
<dbReference type="InterPro" id="IPR050090">
    <property type="entry name" value="Tyrosine_recombinase_XerCD"/>
</dbReference>
<reference evidence="4 5" key="1">
    <citation type="submission" date="2009-02" db="EMBL/GenBank/DDBJ databases">
        <title>Annotation of Streptomyces hygroscopicus strain ATCC 53653.</title>
        <authorList>
            <consortium name="The Broad Institute Genome Sequencing Platform"/>
            <consortium name="Broad Institute Microbial Sequencing Center"/>
            <person name="Fischbach M."/>
            <person name="Godfrey P."/>
            <person name="Ward D."/>
            <person name="Young S."/>
            <person name="Zeng Q."/>
            <person name="Koehrsen M."/>
            <person name="Alvarado L."/>
            <person name="Berlin A.M."/>
            <person name="Bochicchio J."/>
            <person name="Borenstein D."/>
            <person name="Chapman S.B."/>
            <person name="Chen Z."/>
            <person name="Engels R."/>
            <person name="Freedman E."/>
            <person name="Gellesch M."/>
            <person name="Goldberg J."/>
            <person name="Griggs A."/>
            <person name="Gujja S."/>
            <person name="Heilman E.R."/>
            <person name="Heiman D.I."/>
            <person name="Hepburn T.A."/>
            <person name="Howarth C."/>
            <person name="Jen D."/>
            <person name="Larson L."/>
            <person name="Lewis B."/>
            <person name="Mehta T."/>
            <person name="Park D."/>
            <person name="Pearson M."/>
            <person name="Richards J."/>
            <person name="Roberts A."/>
            <person name="Saif S."/>
            <person name="Shea T.D."/>
            <person name="Shenoy N."/>
            <person name="Sisk P."/>
            <person name="Stolte C."/>
            <person name="Sykes S.N."/>
            <person name="Thomson T."/>
            <person name="Walk T."/>
            <person name="White J."/>
            <person name="Yandava C."/>
            <person name="Straight P."/>
            <person name="Clardy J."/>
            <person name="Hung D."/>
            <person name="Kolter R."/>
            <person name="Mekalanos J."/>
            <person name="Walker S."/>
            <person name="Walsh C.T."/>
            <person name="Wieland-Brown L.C."/>
            <person name="Haas B."/>
            <person name="Nusbaum C."/>
            <person name="Birren B."/>
        </authorList>
    </citation>
    <scope>NUCLEOTIDE SEQUENCE [LARGE SCALE GENOMIC DNA]</scope>
    <source>
        <strain evidence="4 5">ATCC 53653</strain>
    </source>
</reference>
<proteinExistence type="predicted"/>
<dbReference type="AlphaFoldDB" id="D9WGW9"/>
<protein>
    <submittedName>
        <fullName evidence="4">Phage integrase</fullName>
    </submittedName>
</protein>
<feature type="non-terminal residue" evidence="4">
    <location>
        <position position="1"/>
    </location>
</feature>
<dbReference type="Gene3D" id="1.10.443.10">
    <property type="entry name" value="Intergrase catalytic core"/>
    <property type="match status" value="1"/>
</dbReference>
<dbReference type="Pfam" id="PF00589">
    <property type="entry name" value="Phage_integrase"/>
    <property type="match status" value="1"/>
</dbReference>
<dbReference type="InterPro" id="IPR013762">
    <property type="entry name" value="Integrase-like_cat_sf"/>
</dbReference>
<keyword evidence="5" id="KW-1185">Reference proteome</keyword>
<dbReference type="CDD" id="cd01189">
    <property type="entry name" value="INT_ICEBs1_C_like"/>
    <property type="match status" value="1"/>
</dbReference>
<dbReference type="HOGENOM" id="CLU_1083829_0_0_11"/>
<dbReference type="Proteomes" id="UP000003963">
    <property type="component" value="Unassembled WGS sequence"/>
</dbReference>
<evidence type="ECO:0000256" key="2">
    <source>
        <dbReference type="SAM" id="MobiDB-lite"/>
    </source>
</evidence>
<name>D9WGW9_9ACTN</name>
<dbReference type="SUPFAM" id="SSF56349">
    <property type="entry name" value="DNA breaking-rejoining enzymes"/>
    <property type="match status" value="1"/>
</dbReference>
<dbReference type="InterPro" id="IPR011010">
    <property type="entry name" value="DNA_brk_join_enz"/>
</dbReference>
<dbReference type="GO" id="GO:0006310">
    <property type="term" value="P:DNA recombination"/>
    <property type="evidence" value="ECO:0007669"/>
    <property type="project" value="UniProtKB-KW"/>
</dbReference>
<evidence type="ECO:0000256" key="1">
    <source>
        <dbReference type="ARBA" id="ARBA00023172"/>
    </source>
</evidence>
<dbReference type="PANTHER" id="PTHR30349:SF64">
    <property type="entry name" value="PROPHAGE INTEGRASE INTD-RELATED"/>
    <property type="match status" value="1"/>
</dbReference>
<organism evidence="4 5">
    <name type="scientific">Streptomyces himastatinicus ATCC 53653</name>
    <dbReference type="NCBI Taxonomy" id="457427"/>
    <lineage>
        <taxon>Bacteria</taxon>
        <taxon>Bacillati</taxon>
        <taxon>Actinomycetota</taxon>
        <taxon>Actinomycetes</taxon>
        <taxon>Kitasatosporales</taxon>
        <taxon>Streptomycetaceae</taxon>
        <taxon>Streptomyces</taxon>
        <taxon>Streptomyces violaceusniger group</taxon>
    </lineage>
</organism>
<evidence type="ECO:0000313" key="4">
    <source>
        <dbReference type="EMBL" id="EFL27449.1"/>
    </source>
</evidence>
<evidence type="ECO:0000313" key="5">
    <source>
        <dbReference type="Proteomes" id="UP000003963"/>
    </source>
</evidence>
<dbReference type="GO" id="GO:0015074">
    <property type="term" value="P:DNA integration"/>
    <property type="evidence" value="ECO:0007669"/>
    <property type="project" value="InterPro"/>
</dbReference>
<dbReference type="GO" id="GO:0003677">
    <property type="term" value="F:DNA binding"/>
    <property type="evidence" value="ECO:0007669"/>
    <property type="project" value="InterPro"/>
</dbReference>
<dbReference type="EMBL" id="GG657754">
    <property type="protein sequence ID" value="EFL27449.1"/>
    <property type="molecule type" value="Genomic_DNA"/>
</dbReference>
<gene>
    <name evidence="4" type="ORF">SSOG_07163</name>
</gene>
<accession>D9WGW9</accession>
<feature type="domain" description="Tyr recombinase" evidence="3">
    <location>
        <begin position="41"/>
        <end position="257"/>
    </location>
</feature>
<sequence length="257" mass="28300">GRARPGARAHRRLPDRCHLFQRPDACRADPSDRGLPCRYVLLPRPVAPERICWNPTQAAAFLRRNHTHYGDQLADLFELLLGTGMRHGEALGLHWTDVHLAERMLLVRWSLTAVNNNRLYLGHPKTKASRNWVSLAPRVVAALERQAALARAGQPKGTPLEGLVFCHPDGSPLRPQGVLVELRRRAAELGLPRIGVHDLRHTAATIMISSRISPPILAARQKSRRPETSILSGPAAASPCHDASGQGRRGSQRAALT</sequence>
<keyword evidence="1" id="KW-0233">DNA recombination</keyword>
<dbReference type="PROSITE" id="PS51898">
    <property type="entry name" value="TYR_RECOMBINASE"/>
    <property type="match status" value="1"/>
</dbReference>
<dbReference type="STRING" id="457427.SSOG_07163"/>